<gene>
    <name evidence="2" type="ORF">B9Q17_01330</name>
</gene>
<proteinExistence type="predicted"/>
<dbReference type="InterPro" id="IPR051043">
    <property type="entry name" value="Sulfatase_Mod_Factor_Kinase"/>
</dbReference>
<dbReference type="AlphaFoldDB" id="A0A7Z1DS71"/>
<dbReference type="Pfam" id="PF03781">
    <property type="entry name" value="FGE-sulfatase"/>
    <property type="match status" value="1"/>
</dbReference>
<accession>A0A7Z1DS71</accession>
<keyword evidence="3" id="KW-1185">Reference proteome</keyword>
<dbReference type="Gene3D" id="3.90.1580.10">
    <property type="entry name" value="paralog of FGE (formylglycine-generating enzyme)"/>
    <property type="match status" value="1"/>
</dbReference>
<dbReference type="PROSITE" id="PS51257">
    <property type="entry name" value="PROKAR_LIPOPROTEIN"/>
    <property type="match status" value="1"/>
</dbReference>
<dbReference type="InterPro" id="IPR016187">
    <property type="entry name" value="CTDL_fold"/>
</dbReference>
<evidence type="ECO:0000313" key="3">
    <source>
        <dbReference type="Proteomes" id="UP000216984"/>
    </source>
</evidence>
<evidence type="ECO:0000313" key="2">
    <source>
        <dbReference type="EMBL" id="OZC35001.1"/>
    </source>
</evidence>
<dbReference type="PANTHER" id="PTHR23150">
    <property type="entry name" value="SULFATASE MODIFYING FACTOR 1, 2"/>
    <property type="match status" value="1"/>
</dbReference>
<dbReference type="PANTHER" id="PTHR23150:SF19">
    <property type="entry name" value="FORMYLGLYCINE-GENERATING ENZYME"/>
    <property type="match status" value="1"/>
</dbReference>
<reference evidence="2 3" key="1">
    <citation type="submission" date="2017-06" db="EMBL/GenBank/DDBJ databases">
        <title>Draft genome sequence of the halophilic bacterium Marinobacter vinifirmus FB1.</title>
        <authorList>
            <person name="Stepanov V.G."/>
            <person name="Roberts D.J."/>
            <person name="Fox G.E."/>
        </authorList>
    </citation>
    <scope>NUCLEOTIDE SEQUENCE [LARGE SCALE GENOMIC DNA]</scope>
    <source>
        <strain evidence="2 3">FB1</strain>
    </source>
</reference>
<dbReference type="InterPro" id="IPR005532">
    <property type="entry name" value="SUMF_dom"/>
</dbReference>
<comment type="caution">
    <text evidence="2">The sequence shown here is derived from an EMBL/GenBank/DDBJ whole genome shotgun (WGS) entry which is preliminary data.</text>
</comment>
<dbReference type="GO" id="GO:0120147">
    <property type="term" value="F:formylglycine-generating oxidase activity"/>
    <property type="evidence" value="ECO:0007669"/>
    <property type="project" value="TreeGrafter"/>
</dbReference>
<dbReference type="Proteomes" id="UP000216984">
    <property type="component" value="Unassembled WGS sequence"/>
</dbReference>
<feature type="domain" description="Sulfatase-modifying factor enzyme-like" evidence="1">
    <location>
        <begin position="60"/>
        <end position="304"/>
    </location>
</feature>
<name>A0A7Z1DS71_9GAMM</name>
<dbReference type="EMBL" id="NEFY01000018">
    <property type="protein sequence ID" value="OZC35001.1"/>
    <property type="molecule type" value="Genomic_DNA"/>
</dbReference>
<dbReference type="InterPro" id="IPR042095">
    <property type="entry name" value="SUMF_sf"/>
</dbReference>
<organism evidence="2 3">
    <name type="scientific">Marinobacter vinifirmus</name>
    <dbReference type="NCBI Taxonomy" id="355591"/>
    <lineage>
        <taxon>Bacteria</taxon>
        <taxon>Pseudomonadati</taxon>
        <taxon>Pseudomonadota</taxon>
        <taxon>Gammaproteobacteria</taxon>
        <taxon>Pseudomonadales</taxon>
        <taxon>Marinobacteraceae</taxon>
        <taxon>Marinobacter</taxon>
    </lineage>
</organism>
<protein>
    <recommendedName>
        <fullName evidence="1">Sulfatase-modifying factor enzyme-like domain-containing protein</fullName>
    </recommendedName>
</protein>
<evidence type="ECO:0000259" key="1">
    <source>
        <dbReference type="Pfam" id="PF03781"/>
    </source>
</evidence>
<dbReference type="SUPFAM" id="SSF56436">
    <property type="entry name" value="C-type lectin-like"/>
    <property type="match status" value="1"/>
</dbReference>
<sequence length="310" mass="35004">MRNLLSSSVIVAFFAGCTSVTSERLNNAQIEAIQGRVEERHPNLSSSQQTAITELVVRAVDNMVFVEGGSFMMGEFGVPCEPGSTELCNADFSPDNDYAHKVTLDDYYLSKFETTLSDFDLYREIMGRTPYAPELRAREDRQHLFQLDLPAWTKTWQEAKDYCVWLGELANRPFNLPSEAQWEFAARNRGKNVLYATNNGEYTPGVNTPPDDGPAKMRPVDSFPPNPLGIHNLTSNSAEWTLDWYSETYYQESPEMNPTGPSTGETKVIRSGGYRTASPNKTTILRDHVNPVEEHYYESLGFRCGQTHTR</sequence>